<name>A0A413VYM5_9BACE</name>
<dbReference type="InterPro" id="IPR026444">
    <property type="entry name" value="Secre_tail"/>
</dbReference>
<reference evidence="2 3" key="1">
    <citation type="submission" date="2018-08" db="EMBL/GenBank/DDBJ databases">
        <title>A genome reference for cultivated species of the human gut microbiota.</title>
        <authorList>
            <person name="Zou Y."/>
            <person name="Xue W."/>
            <person name="Luo G."/>
        </authorList>
    </citation>
    <scope>NUCLEOTIDE SEQUENCE [LARGE SCALE GENOMIC DNA]</scope>
    <source>
        <strain evidence="2 3">AM40-30BH</strain>
    </source>
</reference>
<accession>A0A413VYM5</accession>
<evidence type="ECO:0000313" key="3">
    <source>
        <dbReference type="Proteomes" id="UP000284379"/>
    </source>
</evidence>
<evidence type="ECO:0000313" key="2">
    <source>
        <dbReference type="EMBL" id="RHB38669.1"/>
    </source>
</evidence>
<gene>
    <name evidence="2" type="ORF">DW888_02380</name>
</gene>
<organism evidence="2 3">
    <name type="scientific">Bacteroides nordii</name>
    <dbReference type="NCBI Taxonomy" id="291645"/>
    <lineage>
        <taxon>Bacteria</taxon>
        <taxon>Pseudomonadati</taxon>
        <taxon>Bacteroidota</taxon>
        <taxon>Bacteroidia</taxon>
        <taxon>Bacteroidales</taxon>
        <taxon>Bacteroidaceae</taxon>
        <taxon>Bacteroides</taxon>
    </lineage>
</organism>
<sequence>MKKLLLGMFTVLALNVQGQSLTDTPVVMKERSEIAHFFVDKPFLYTITESNKDYIVDIYNDELQKSRKFTVKNAVFNREDNMAYGIVDLDMDNLTGYDAYSGSLLSQYLFNDDDKIEYVFCTFKKQTTGERYEYILQKAEVINEDGEILGTLPVEAVEFYAGYDMLEISVELTQIGDNYYIVNDEELNEPVDPGEPTYNTSYWKLNKSKGGSGVSFTKTASFKSYPNPVRQNETFTIEVGEENVVSGNFIELCDQSGRMVYRQAITNSEVKVPTRRMKGMYIYNIISGGKAISTGKVIVQ</sequence>
<comment type="caution">
    <text evidence="2">The sequence shown here is derived from an EMBL/GenBank/DDBJ whole genome shotgun (WGS) entry which is preliminary data.</text>
</comment>
<dbReference type="EMBL" id="QSGO01000001">
    <property type="protein sequence ID" value="RHB38669.1"/>
    <property type="molecule type" value="Genomic_DNA"/>
</dbReference>
<dbReference type="Pfam" id="PF18962">
    <property type="entry name" value="Por_Secre_tail"/>
    <property type="match status" value="1"/>
</dbReference>
<feature type="domain" description="Secretion system C-terminal sorting" evidence="1">
    <location>
        <begin position="225"/>
        <end position="299"/>
    </location>
</feature>
<protein>
    <submittedName>
        <fullName evidence="2">T9SS C-terminal target domain-containing protein</fullName>
    </submittedName>
</protein>
<dbReference type="NCBIfam" id="TIGR04183">
    <property type="entry name" value="Por_Secre_tail"/>
    <property type="match status" value="1"/>
</dbReference>
<proteinExistence type="predicted"/>
<dbReference type="Proteomes" id="UP000284379">
    <property type="component" value="Unassembled WGS sequence"/>
</dbReference>
<dbReference type="AlphaFoldDB" id="A0A413VYM5"/>
<evidence type="ECO:0000259" key="1">
    <source>
        <dbReference type="Pfam" id="PF18962"/>
    </source>
</evidence>
<dbReference type="RefSeq" id="WP_122200772.1">
    <property type="nucleotide sequence ID" value="NZ_CABJFV010000001.1"/>
</dbReference>